<dbReference type="OrthoDB" id="1896086at2759"/>
<dbReference type="Proteomes" id="UP000297595">
    <property type="component" value="Unassembled WGS sequence"/>
</dbReference>
<dbReference type="Gene3D" id="3.40.390.10">
    <property type="entry name" value="Collagenase (Catalytic Domain)"/>
    <property type="match status" value="1"/>
</dbReference>
<reference evidence="1 2" key="1">
    <citation type="submission" date="2019-03" db="EMBL/GenBank/DDBJ databases">
        <title>Nematode-trapping fungi genome.</title>
        <authorList>
            <person name="Vidal-Diez De Ulzurrun G."/>
        </authorList>
    </citation>
    <scope>NUCLEOTIDE SEQUENCE [LARGE SCALE GENOMIC DNA]</scope>
    <source>
        <strain evidence="1 2">TWF154</strain>
    </source>
</reference>
<name>A0A7C8P6T4_ORBOL</name>
<dbReference type="EMBL" id="SOZJ01000003">
    <property type="protein sequence ID" value="TGJ68664.1"/>
    <property type="molecule type" value="Genomic_DNA"/>
</dbReference>
<gene>
    <name evidence="1" type="ORF">EYR41_004757</name>
</gene>
<sequence>MPSFSVPLLLYFALSFTIPTKAGDRYVVEGTDLVYYDCPEDYQKVEINQAWLGAIRMAKYAKDKIDWNNGRAEQDFLGSPELNLQYREGIQDAITQLSSWDNINSGWWGSYKLQVTCKDWDKKCNRRRGVVSAYTSQKCPDIDAHCITFCPAFFRRSGQTNSLDYVVGEGIARDRYDDRKWDLRWYHNNQASTFLHEMFHIDDIVKTGSKLKLHVADIPIEWWAERSDQVDEDGKPMRILKEEDAYGPFLTKLLALFTNKDVDSGTFFVRQNADSYTNFILAKYITDKLQGYPGLPLARRDQISDAWIPWEYQPPRLVVKDEATWNKYIESPRVPDGSTESCDDQSYCENSSEDLVARTLNPIAMNDTKYSQDYLDTIKALAEQFPGPPKPVVITPEPSATQSEPGLTCYKPGYEGPYDSAYVPLSFAEPKIRESCALFKGIPLDAQNQQSLIMIWPIDGTKYNSLYTWVKWQTADPTCKDEPAYMMTEDDCVQKFLSVINSCDTDTVESKHGGARVTDCLAWKVHVKGDGGYNPSTGKGVECSKRVEDLDQCDCTDGIIRNVDTNGNCPGPLDPGFKKTRRNPVKSLPTTRKLEN</sequence>
<evidence type="ECO:0000313" key="1">
    <source>
        <dbReference type="EMBL" id="TGJ68664.1"/>
    </source>
</evidence>
<comment type="caution">
    <text evidence="1">The sequence shown here is derived from an EMBL/GenBank/DDBJ whole genome shotgun (WGS) entry which is preliminary data.</text>
</comment>
<dbReference type="AlphaFoldDB" id="A0A7C8P6T4"/>
<accession>A0A7C8P6T4</accession>
<proteinExistence type="predicted"/>
<dbReference type="InterPro" id="IPR024079">
    <property type="entry name" value="MetalloPept_cat_dom_sf"/>
</dbReference>
<organism evidence="1 2">
    <name type="scientific">Orbilia oligospora</name>
    <name type="common">Nematode-trapping fungus</name>
    <name type="synonym">Arthrobotrys oligospora</name>
    <dbReference type="NCBI Taxonomy" id="2813651"/>
    <lineage>
        <taxon>Eukaryota</taxon>
        <taxon>Fungi</taxon>
        <taxon>Dikarya</taxon>
        <taxon>Ascomycota</taxon>
        <taxon>Pezizomycotina</taxon>
        <taxon>Orbiliomycetes</taxon>
        <taxon>Orbiliales</taxon>
        <taxon>Orbiliaceae</taxon>
        <taxon>Orbilia</taxon>
    </lineage>
</organism>
<protein>
    <submittedName>
        <fullName evidence="1">Uncharacterized protein</fullName>
    </submittedName>
</protein>
<dbReference type="SUPFAM" id="SSF55486">
    <property type="entry name" value="Metalloproteases ('zincins'), catalytic domain"/>
    <property type="match status" value="1"/>
</dbReference>
<evidence type="ECO:0000313" key="2">
    <source>
        <dbReference type="Proteomes" id="UP000297595"/>
    </source>
</evidence>
<dbReference type="GO" id="GO:0008237">
    <property type="term" value="F:metallopeptidase activity"/>
    <property type="evidence" value="ECO:0007669"/>
    <property type="project" value="InterPro"/>
</dbReference>